<evidence type="ECO:0000313" key="1">
    <source>
        <dbReference type="EMBL" id="VAW09524.1"/>
    </source>
</evidence>
<name>A0A3B0TLJ2_9ZZZZ</name>
<dbReference type="EMBL" id="UOEK01000600">
    <property type="protein sequence ID" value="VAW09524.1"/>
    <property type="molecule type" value="Genomic_DNA"/>
</dbReference>
<gene>
    <name evidence="1" type="ORF">MNBD_ACTINO02-1624</name>
</gene>
<dbReference type="AlphaFoldDB" id="A0A3B0TLJ2"/>
<organism evidence="1">
    <name type="scientific">hydrothermal vent metagenome</name>
    <dbReference type="NCBI Taxonomy" id="652676"/>
    <lineage>
        <taxon>unclassified sequences</taxon>
        <taxon>metagenomes</taxon>
        <taxon>ecological metagenomes</taxon>
    </lineage>
</organism>
<protein>
    <recommendedName>
        <fullName evidence="2">Alpha/beta hydrolase</fullName>
    </recommendedName>
</protein>
<sequence length="30" mass="3412">MGVESIGHFGFFRPEAQPLWGDVVAWLDSY</sequence>
<reference evidence="1" key="1">
    <citation type="submission" date="2018-06" db="EMBL/GenBank/DDBJ databases">
        <authorList>
            <person name="Zhirakovskaya E."/>
        </authorList>
    </citation>
    <scope>NUCLEOTIDE SEQUENCE</scope>
</reference>
<evidence type="ECO:0008006" key="2">
    <source>
        <dbReference type="Google" id="ProtNLM"/>
    </source>
</evidence>
<accession>A0A3B0TLJ2</accession>
<proteinExistence type="predicted"/>